<sequence length="522" mass="55619">MAINPRSLVQHNAAQVESLPAPIGGWNARDSLANMDPMDAVVLENMFPTVSATTLRGGYTKWATGLDGQVQSLFVYSGGAVTEGFAITDASKLYDVTATGAVGSPVLTGLGNGNWEYTNITTSGGSYLYAVNGVHAPLLYNGTNWVSITGSGTISITGVTTTTLVNVLLFKNRIWFIQKDTLKAWYLPTSSVGGAAQMLDLSAICSYGGHLVDFDTWTIDGGYGMDDNLAFITSEGEVVVYRGTDPASASTWSLTGIWKLGSPISSRAMLKWGGDLLVLTYDGLMPMAQSLQSSRLDPRVALSDKIQGAIAAATSAYGGDHTAVGWQVVYSAKNNAVMINVPVATGQQQQYVMNTITKSWCNFTGWAANCWDIVNDDLYFGGNGYVGKAWDDTYADDGANITSNTIQAFNYFGSRGVKKYFTRARPSIFTDGSPAIYVGLNIDFNIINNSAPLSSPPSVFGVWDTGKWGTALWGSGLEITNTWLGITGIGYCGGLQMKTASTGLQIEWASTDVVYQSGWAGV</sequence>
<dbReference type="EMBL" id="LR797117">
    <property type="protein sequence ID" value="CAB4187992.1"/>
    <property type="molecule type" value="Genomic_DNA"/>
</dbReference>
<gene>
    <name evidence="1" type="ORF">UFOVP1166_27</name>
</gene>
<protein>
    <submittedName>
        <fullName evidence="1">Uncharacterized protein</fullName>
    </submittedName>
</protein>
<evidence type="ECO:0000313" key="1">
    <source>
        <dbReference type="EMBL" id="CAB4187992.1"/>
    </source>
</evidence>
<accession>A0A6J5QW54</accession>
<proteinExistence type="predicted"/>
<organism evidence="1">
    <name type="scientific">uncultured Caudovirales phage</name>
    <dbReference type="NCBI Taxonomy" id="2100421"/>
    <lineage>
        <taxon>Viruses</taxon>
        <taxon>Duplodnaviria</taxon>
        <taxon>Heunggongvirae</taxon>
        <taxon>Uroviricota</taxon>
        <taxon>Caudoviricetes</taxon>
        <taxon>Peduoviridae</taxon>
        <taxon>Maltschvirus</taxon>
        <taxon>Maltschvirus maltsch</taxon>
    </lineage>
</organism>
<reference evidence="1" key="1">
    <citation type="submission" date="2020-05" db="EMBL/GenBank/DDBJ databases">
        <authorList>
            <person name="Chiriac C."/>
            <person name="Salcher M."/>
            <person name="Ghai R."/>
            <person name="Kavagutti S V."/>
        </authorList>
    </citation>
    <scope>NUCLEOTIDE SEQUENCE</scope>
</reference>
<name>A0A6J5QW54_9CAUD</name>